<evidence type="ECO:0000256" key="1">
    <source>
        <dbReference type="ARBA" id="ARBA00001946"/>
    </source>
</evidence>
<evidence type="ECO:0000313" key="12">
    <source>
        <dbReference type="EMBL" id="MFD3275303.1"/>
    </source>
</evidence>
<evidence type="ECO:0000256" key="9">
    <source>
        <dbReference type="ARBA" id="ARBA00031306"/>
    </source>
</evidence>
<reference evidence="12 13" key="1">
    <citation type="submission" date="2024-03" db="EMBL/GenBank/DDBJ databases">
        <title>Aquirufa genome sequencing.</title>
        <authorList>
            <person name="Pitt A."/>
            <person name="Hahn M.W."/>
        </authorList>
    </citation>
    <scope>NUCLEOTIDE SEQUENCE [LARGE SCALE GENOMIC DNA]</scope>
    <source>
        <strain evidence="12 13">PLAD-142S6K</strain>
    </source>
</reference>
<dbReference type="PIRSF" id="PIRSF006268">
    <property type="entry name" value="ApbE"/>
    <property type="match status" value="1"/>
</dbReference>
<keyword evidence="4 11" id="KW-0285">Flavoprotein</keyword>
<keyword evidence="8 11" id="KW-0460">Magnesium</keyword>
<name>A0ABW6CYT0_9BACT</name>
<evidence type="ECO:0000313" key="13">
    <source>
        <dbReference type="Proteomes" id="UP001598114"/>
    </source>
</evidence>
<keyword evidence="7 11" id="KW-0274">FAD</keyword>
<evidence type="ECO:0000256" key="10">
    <source>
        <dbReference type="ARBA" id="ARBA00048540"/>
    </source>
</evidence>
<accession>A0ABW6CYT0</accession>
<dbReference type="PANTHER" id="PTHR30040">
    <property type="entry name" value="THIAMINE BIOSYNTHESIS LIPOPROTEIN APBE"/>
    <property type="match status" value="1"/>
</dbReference>
<comment type="cofactor">
    <cofactor evidence="1">
        <name>Mg(2+)</name>
        <dbReference type="ChEBI" id="CHEBI:18420"/>
    </cofactor>
</comment>
<dbReference type="Proteomes" id="UP001598114">
    <property type="component" value="Unassembled WGS sequence"/>
</dbReference>
<evidence type="ECO:0000256" key="5">
    <source>
        <dbReference type="ARBA" id="ARBA00022679"/>
    </source>
</evidence>
<evidence type="ECO:0000256" key="2">
    <source>
        <dbReference type="ARBA" id="ARBA00011955"/>
    </source>
</evidence>
<dbReference type="SUPFAM" id="SSF143631">
    <property type="entry name" value="ApbE-like"/>
    <property type="match status" value="1"/>
</dbReference>
<keyword evidence="13" id="KW-1185">Reference proteome</keyword>
<keyword evidence="6 11" id="KW-0479">Metal-binding</keyword>
<dbReference type="EMBL" id="JBBKYA010000002">
    <property type="protein sequence ID" value="MFD3275303.1"/>
    <property type="molecule type" value="Genomic_DNA"/>
</dbReference>
<evidence type="ECO:0000256" key="6">
    <source>
        <dbReference type="ARBA" id="ARBA00022723"/>
    </source>
</evidence>
<evidence type="ECO:0000256" key="4">
    <source>
        <dbReference type="ARBA" id="ARBA00022630"/>
    </source>
</evidence>
<sequence>MGGLSTIGSEVYHGNFCFSVMPLFQRTDLLMGNRFDLGVVAENAAEAKEGLVEAVLEIKRIEGLLTTFNESSQTFLINENAGISPVEVDQDVFDLIARAQKISRLTQGAFDLSYGSLDKRFWNFDQQMTELPSPEKLAESVRLIDYQAIELDPENRTVFLRNKGMRIGFGGIGKGYAADQAKKRLKQLGFQNGVVNASGDMSAWGMNEQGMPWKVAIVDPDNPSQTIADFDLKDAAVATSGNYEKFVWIGGKKYSHTINPRTGYPIHGIKSVSVFAPVAELADALTTPIAVMGIEVGLDLVNQLNGVFCVIIDDANRIFQSNNITTRIA</sequence>
<dbReference type="PANTHER" id="PTHR30040:SF2">
    <property type="entry name" value="FAD:PROTEIN FMN TRANSFERASE"/>
    <property type="match status" value="1"/>
</dbReference>
<organism evidence="12 13">
    <name type="scientific">Aquirufa echingensis</name>
    <dbReference type="NCBI Taxonomy" id="3096516"/>
    <lineage>
        <taxon>Bacteria</taxon>
        <taxon>Pseudomonadati</taxon>
        <taxon>Bacteroidota</taxon>
        <taxon>Cytophagia</taxon>
        <taxon>Cytophagales</taxon>
        <taxon>Flectobacillaceae</taxon>
        <taxon>Aquirufa</taxon>
    </lineage>
</organism>
<evidence type="ECO:0000256" key="8">
    <source>
        <dbReference type="ARBA" id="ARBA00022842"/>
    </source>
</evidence>
<comment type="caution">
    <text evidence="12">The sequence shown here is derived from an EMBL/GenBank/DDBJ whole genome shotgun (WGS) entry which is preliminary data.</text>
</comment>
<evidence type="ECO:0000256" key="3">
    <source>
        <dbReference type="ARBA" id="ARBA00016337"/>
    </source>
</evidence>
<keyword evidence="5 11" id="KW-0808">Transferase</keyword>
<gene>
    <name evidence="12" type="ORF">SKC38_03580</name>
</gene>
<comment type="catalytic activity">
    <reaction evidence="10 11">
        <text>L-threonyl-[protein] + FAD = FMN-L-threonyl-[protein] + AMP + H(+)</text>
        <dbReference type="Rhea" id="RHEA:36847"/>
        <dbReference type="Rhea" id="RHEA-COMP:11060"/>
        <dbReference type="Rhea" id="RHEA-COMP:11061"/>
        <dbReference type="ChEBI" id="CHEBI:15378"/>
        <dbReference type="ChEBI" id="CHEBI:30013"/>
        <dbReference type="ChEBI" id="CHEBI:57692"/>
        <dbReference type="ChEBI" id="CHEBI:74257"/>
        <dbReference type="ChEBI" id="CHEBI:456215"/>
        <dbReference type="EC" id="2.7.1.180"/>
    </reaction>
</comment>
<dbReference type="GO" id="GO:0016740">
    <property type="term" value="F:transferase activity"/>
    <property type="evidence" value="ECO:0007669"/>
    <property type="project" value="UniProtKB-KW"/>
</dbReference>
<evidence type="ECO:0000256" key="11">
    <source>
        <dbReference type="PIRNR" id="PIRNR006268"/>
    </source>
</evidence>
<dbReference type="InterPro" id="IPR024932">
    <property type="entry name" value="ApbE"/>
</dbReference>
<protein>
    <recommendedName>
        <fullName evidence="3 11">FAD:protein FMN transferase</fullName>
        <ecNumber evidence="2 11">2.7.1.180</ecNumber>
    </recommendedName>
    <alternativeName>
        <fullName evidence="9 11">Flavin transferase</fullName>
    </alternativeName>
</protein>
<dbReference type="RefSeq" id="WP_377975162.1">
    <property type="nucleotide sequence ID" value="NZ_JBBKYA010000002.1"/>
</dbReference>
<dbReference type="EC" id="2.7.1.180" evidence="2 11"/>
<dbReference type="Gene3D" id="3.10.520.10">
    <property type="entry name" value="ApbE-like domains"/>
    <property type="match status" value="1"/>
</dbReference>
<comment type="similarity">
    <text evidence="11">Belongs to the ApbE family.</text>
</comment>
<dbReference type="Pfam" id="PF02424">
    <property type="entry name" value="ApbE"/>
    <property type="match status" value="1"/>
</dbReference>
<evidence type="ECO:0000256" key="7">
    <source>
        <dbReference type="ARBA" id="ARBA00022827"/>
    </source>
</evidence>
<proteinExistence type="inferred from homology"/>
<dbReference type="InterPro" id="IPR003374">
    <property type="entry name" value="ApbE-like_sf"/>
</dbReference>